<dbReference type="AlphaFoldDB" id="D2TZ03"/>
<protein>
    <submittedName>
        <fullName evidence="1">Uncharacterized protein</fullName>
    </submittedName>
</protein>
<gene>
    <name evidence="1" type="ORF">ARN_13950</name>
</gene>
<evidence type="ECO:0000313" key="1">
    <source>
        <dbReference type="EMBL" id="CBA72744.1"/>
    </source>
</evidence>
<reference evidence="1" key="1">
    <citation type="journal article" date="2010" name="Insect Mol. Biol.">
        <title>The draft genome sequence of Arsenophonus nasoniae, son-killer bacterium of Nasonia vitripennis, reveals genes associated with virulence and symbiosis.</title>
        <authorList>
            <person name="Wilkes T."/>
            <person name="Darby A.C."/>
            <person name="Choi J."/>
            <person name="Colborne J.K."/>
            <person name="Werren J.H."/>
            <person name="Hurst G.D.D."/>
        </authorList>
    </citation>
    <scope>NUCLEOTIDE SEQUENCE</scope>
</reference>
<name>D2TZ03_9GAMM</name>
<dbReference type="EMBL" id="FN545187">
    <property type="protein sequence ID" value="CBA72744.1"/>
    <property type="molecule type" value="Genomic_DNA"/>
</dbReference>
<sequence length="58" mass="6722">MLLTIFFHYLANFIKVHSLPFLTTQYKKLNLMTVKSINQVSSMTVTIFSIKIVLCIDL</sequence>
<proteinExistence type="predicted"/>
<organism evidence="1">
    <name type="scientific">Arsenophonus nasoniae</name>
    <name type="common">son-killer infecting Nasonia vitripennis</name>
    <dbReference type="NCBI Taxonomy" id="638"/>
    <lineage>
        <taxon>Bacteria</taxon>
        <taxon>Pseudomonadati</taxon>
        <taxon>Pseudomonadota</taxon>
        <taxon>Gammaproteobacteria</taxon>
        <taxon>Enterobacterales</taxon>
        <taxon>Morganellaceae</taxon>
        <taxon>Arsenophonus</taxon>
    </lineage>
</organism>
<accession>D2TZ03</accession>